<reference evidence="12 13" key="1">
    <citation type="submission" date="2019-07" db="EMBL/GenBank/DDBJ databases">
        <title>Whole genome shotgun sequence of Reyranella soli NBRC 108950.</title>
        <authorList>
            <person name="Hosoyama A."/>
            <person name="Uohara A."/>
            <person name="Ohji S."/>
            <person name="Ichikawa N."/>
        </authorList>
    </citation>
    <scope>NUCLEOTIDE SEQUENCE [LARGE SCALE GENOMIC DNA]</scope>
    <source>
        <strain evidence="12 13">NBRC 108950</strain>
    </source>
</reference>
<evidence type="ECO:0000313" key="13">
    <source>
        <dbReference type="Proteomes" id="UP000321058"/>
    </source>
</evidence>
<comment type="function">
    <text evidence="2 10">Catalyzes the isomerization between 2-isopropylmalate and 3-isopropylmalate, via the formation of 2-isopropylmaleate.</text>
</comment>
<dbReference type="RefSeq" id="WP_147156037.1">
    <property type="nucleotide sequence ID" value="NZ_BKAJ01000176.1"/>
</dbReference>
<dbReference type="UniPathway" id="UPA00048">
    <property type="reaction ID" value="UER00071"/>
</dbReference>
<dbReference type="EMBL" id="BKAJ01000176">
    <property type="protein sequence ID" value="GEP60699.1"/>
    <property type="molecule type" value="Genomic_DNA"/>
</dbReference>
<evidence type="ECO:0000256" key="8">
    <source>
        <dbReference type="ARBA" id="ARBA00023239"/>
    </source>
</evidence>
<evidence type="ECO:0000313" key="12">
    <source>
        <dbReference type="EMBL" id="GEP60699.1"/>
    </source>
</evidence>
<protein>
    <recommendedName>
        <fullName evidence="10">3-isopropylmalate dehydratase small subunit</fullName>
        <ecNumber evidence="10">4.2.1.33</ecNumber>
    </recommendedName>
    <alternativeName>
        <fullName evidence="10">Alpha-IPM isomerase</fullName>
        <shortName evidence="10">IPMI</shortName>
    </alternativeName>
    <alternativeName>
        <fullName evidence="10">Isopropylmalate isomerase</fullName>
    </alternativeName>
</protein>
<comment type="similarity">
    <text evidence="4 10">Belongs to the LeuD family. LeuD type 1 subfamily.</text>
</comment>
<keyword evidence="9 10" id="KW-0100">Branched-chain amino acid biosynthesis</keyword>
<proteinExistence type="inferred from homology"/>
<dbReference type="InterPro" id="IPR000573">
    <property type="entry name" value="AconitaseA/IPMdHydase_ssu_swvl"/>
</dbReference>
<dbReference type="HAMAP" id="MF_01031">
    <property type="entry name" value="LeuD_type1"/>
    <property type="match status" value="1"/>
</dbReference>
<dbReference type="InterPro" id="IPR004431">
    <property type="entry name" value="3-IsopropMal_deHydase_ssu"/>
</dbReference>
<sequence>MEAFTELDAVASPVMRQNIDTDIVIPIHRLRDVAQAELGAYAFEPLRYLPDGSDNPEFPLNKPAYKGAQILVADNNFACGSSREGAVWALMGMGIRCVIAPSFGPIFHNNCFQNGVLPIQLPREDVLAIAAELEGATRPGANSEPRLAINLHDRTVTTPSGRKIEFKVDGIRRESLLKGLNEVELTLTKENEIAAHQAKARAATPWLYQTSLSS</sequence>
<dbReference type="AlphaFoldDB" id="A0A512NP36"/>
<evidence type="ECO:0000256" key="6">
    <source>
        <dbReference type="ARBA" id="ARBA00022430"/>
    </source>
</evidence>
<dbReference type="PANTHER" id="PTHR43345">
    <property type="entry name" value="3-ISOPROPYLMALATE DEHYDRATASE SMALL SUBUNIT 2-RELATED-RELATED"/>
    <property type="match status" value="1"/>
</dbReference>
<dbReference type="OrthoDB" id="9777465at2"/>
<keyword evidence="8 10" id="KW-0456">Lyase</keyword>
<dbReference type="PANTHER" id="PTHR43345:SF5">
    <property type="entry name" value="3-ISOPROPYLMALATE DEHYDRATASE SMALL SUBUNIT"/>
    <property type="match status" value="1"/>
</dbReference>
<dbReference type="InterPro" id="IPR033940">
    <property type="entry name" value="IPMI_Swivel"/>
</dbReference>
<keyword evidence="7 10" id="KW-0028">Amino-acid biosynthesis</keyword>
<comment type="subunit">
    <text evidence="5 10">Heterodimer of LeuC and LeuD.</text>
</comment>
<dbReference type="NCBIfam" id="TIGR00171">
    <property type="entry name" value="leuD"/>
    <property type="match status" value="1"/>
</dbReference>
<dbReference type="Gene3D" id="3.20.19.10">
    <property type="entry name" value="Aconitase, domain 4"/>
    <property type="match status" value="1"/>
</dbReference>
<evidence type="ECO:0000256" key="1">
    <source>
        <dbReference type="ARBA" id="ARBA00000491"/>
    </source>
</evidence>
<dbReference type="SUPFAM" id="SSF52016">
    <property type="entry name" value="LeuD/IlvD-like"/>
    <property type="match status" value="1"/>
</dbReference>
<evidence type="ECO:0000256" key="5">
    <source>
        <dbReference type="ARBA" id="ARBA00011271"/>
    </source>
</evidence>
<gene>
    <name evidence="12" type="primary">leuD_5</name>
    <name evidence="10" type="synonym">leuD</name>
    <name evidence="12" type="ORF">RSO01_78650</name>
</gene>
<comment type="caution">
    <text evidence="12">The sequence shown here is derived from an EMBL/GenBank/DDBJ whole genome shotgun (WGS) entry which is preliminary data.</text>
</comment>
<dbReference type="Pfam" id="PF00694">
    <property type="entry name" value="Aconitase_C"/>
    <property type="match status" value="1"/>
</dbReference>
<dbReference type="GO" id="GO:0003861">
    <property type="term" value="F:3-isopropylmalate dehydratase activity"/>
    <property type="evidence" value="ECO:0007669"/>
    <property type="project" value="UniProtKB-UniRule"/>
</dbReference>
<name>A0A512NP36_9HYPH</name>
<comment type="catalytic activity">
    <reaction evidence="1 10">
        <text>(2R,3S)-3-isopropylmalate = (2S)-2-isopropylmalate</text>
        <dbReference type="Rhea" id="RHEA:32287"/>
        <dbReference type="ChEBI" id="CHEBI:1178"/>
        <dbReference type="ChEBI" id="CHEBI:35121"/>
        <dbReference type="EC" id="4.2.1.33"/>
    </reaction>
</comment>
<dbReference type="EC" id="4.2.1.33" evidence="10"/>
<evidence type="ECO:0000256" key="3">
    <source>
        <dbReference type="ARBA" id="ARBA00004729"/>
    </source>
</evidence>
<dbReference type="GO" id="GO:0009098">
    <property type="term" value="P:L-leucine biosynthetic process"/>
    <property type="evidence" value="ECO:0007669"/>
    <property type="project" value="UniProtKB-UniRule"/>
</dbReference>
<accession>A0A512NP36</accession>
<evidence type="ECO:0000259" key="11">
    <source>
        <dbReference type="Pfam" id="PF00694"/>
    </source>
</evidence>
<evidence type="ECO:0000256" key="2">
    <source>
        <dbReference type="ARBA" id="ARBA00002695"/>
    </source>
</evidence>
<dbReference type="CDD" id="cd01577">
    <property type="entry name" value="IPMI_Swivel"/>
    <property type="match status" value="1"/>
</dbReference>
<dbReference type="InterPro" id="IPR015928">
    <property type="entry name" value="Aconitase/3IPM_dehydase_swvl"/>
</dbReference>
<dbReference type="Proteomes" id="UP000321058">
    <property type="component" value="Unassembled WGS sequence"/>
</dbReference>
<evidence type="ECO:0000256" key="9">
    <source>
        <dbReference type="ARBA" id="ARBA00023304"/>
    </source>
</evidence>
<evidence type="ECO:0000256" key="4">
    <source>
        <dbReference type="ARBA" id="ARBA00009845"/>
    </source>
</evidence>
<comment type="pathway">
    <text evidence="3 10">Amino-acid biosynthesis; L-leucine biosynthesis; L-leucine from 3-methyl-2-oxobutanoate: step 2/4.</text>
</comment>
<keyword evidence="6 10" id="KW-0432">Leucine biosynthesis</keyword>
<dbReference type="InterPro" id="IPR050075">
    <property type="entry name" value="LeuD"/>
</dbReference>
<feature type="domain" description="Aconitase A/isopropylmalate dehydratase small subunit swivel" evidence="11">
    <location>
        <begin position="1"/>
        <end position="123"/>
    </location>
</feature>
<dbReference type="GO" id="GO:0009316">
    <property type="term" value="C:3-isopropylmalate dehydratase complex"/>
    <property type="evidence" value="ECO:0007669"/>
    <property type="project" value="InterPro"/>
</dbReference>
<keyword evidence="13" id="KW-1185">Reference proteome</keyword>
<organism evidence="12 13">
    <name type="scientific">Reyranella soli</name>
    <dbReference type="NCBI Taxonomy" id="1230389"/>
    <lineage>
        <taxon>Bacteria</taxon>
        <taxon>Pseudomonadati</taxon>
        <taxon>Pseudomonadota</taxon>
        <taxon>Alphaproteobacteria</taxon>
        <taxon>Hyphomicrobiales</taxon>
        <taxon>Reyranellaceae</taxon>
        <taxon>Reyranella</taxon>
    </lineage>
</organism>
<evidence type="ECO:0000256" key="7">
    <source>
        <dbReference type="ARBA" id="ARBA00022605"/>
    </source>
</evidence>
<dbReference type="NCBIfam" id="NF002458">
    <property type="entry name" value="PRK01641.1"/>
    <property type="match status" value="1"/>
</dbReference>
<evidence type="ECO:0000256" key="10">
    <source>
        <dbReference type="HAMAP-Rule" id="MF_01031"/>
    </source>
</evidence>